<dbReference type="GO" id="GO:0016020">
    <property type="term" value="C:membrane"/>
    <property type="evidence" value="ECO:0007669"/>
    <property type="project" value="TreeGrafter"/>
</dbReference>
<name>A0AAD8E4M2_DIPPU</name>
<dbReference type="EMBL" id="JASPKZ010009377">
    <property type="protein sequence ID" value="KAJ9577075.1"/>
    <property type="molecule type" value="Genomic_DNA"/>
</dbReference>
<protein>
    <submittedName>
        <fullName evidence="1">Uncharacterized protein</fullName>
    </submittedName>
</protein>
<dbReference type="Pfam" id="PF07898">
    <property type="entry name" value="DUF1676"/>
    <property type="match status" value="1"/>
</dbReference>
<proteinExistence type="predicted"/>
<dbReference type="InterPro" id="IPR012464">
    <property type="entry name" value="DUF1676"/>
</dbReference>
<organism evidence="1 2">
    <name type="scientific">Diploptera punctata</name>
    <name type="common">Pacific beetle cockroach</name>
    <dbReference type="NCBI Taxonomy" id="6984"/>
    <lineage>
        <taxon>Eukaryota</taxon>
        <taxon>Metazoa</taxon>
        <taxon>Ecdysozoa</taxon>
        <taxon>Arthropoda</taxon>
        <taxon>Hexapoda</taxon>
        <taxon>Insecta</taxon>
        <taxon>Pterygota</taxon>
        <taxon>Neoptera</taxon>
        <taxon>Polyneoptera</taxon>
        <taxon>Dictyoptera</taxon>
        <taxon>Blattodea</taxon>
        <taxon>Blaberoidea</taxon>
        <taxon>Blaberidae</taxon>
        <taxon>Diplopterinae</taxon>
        <taxon>Diploptera</taxon>
    </lineage>
</organism>
<evidence type="ECO:0000313" key="2">
    <source>
        <dbReference type="Proteomes" id="UP001233999"/>
    </source>
</evidence>
<sequence length="201" mass="22785">MFGKENGWELHVIKINNDRKYSSNSKVNHLTTSSKPVKMATYLFMFVIISSSVFNVFCRSVESGDNGLGTTDEGRSSDYAPFSTDLKFLYRVYSDCSQKELSSCLKTKLVTAIDRAARSNADIKVAEGVSFVKDPSATDITYEDKPLNEAELEESLPRDLEDKEDQLDELIFDKILGFLKSHTLQFKMTSVEEFQRSLNEE</sequence>
<comment type="caution">
    <text evidence="1">The sequence shown here is derived from an EMBL/GenBank/DDBJ whole genome shotgun (WGS) entry which is preliminary data.</text>
</comment>
<evidence type="ECO:0000313" key="1">
    <source>
        <dbReference type="EMBL" id="KAJ9577075.1"/>
    </source>
</evidence>
<reference evidence="1" key="1">
    <citation type="journal article" date="2023" name="IScience">
        <title>Live-bearing cockroach genome reveals convergent evolutionary mechanisms linked to viviparity in insects and beyond.</title>
        <authorList>
            <person name="Fouks B."/>
            <person name="Harrison M.C."/>
            <person name="Mikhailova A.A."/>
            <person name="Marchal E."/>
            <person name="English S."/>
            <person name="Carruthers M."/>
            <person name="Jennings E.C."/>
            <person name="Chiamaka E.L."/>
            <person name="Frigard R.A."/>
            <person name="Pippel M."/>
            <person name="Attardo G.M."/>
            <person name="Benoit J.B."/>
            <person name="Bornberg-Bauer E."/>
            <person name="Tobe S.S."/>
        </authorList>
    </citation>
    <scope>NUCLEOTIDE SEQUENCE</scope>
    <source>
        <strain evidence="1">Stay&amp;Tobe</strain>
    </source>
</reference>
<dbReference type="AlphaFoldDB" id="A0AAD8E4M2"/>
<gene>
    <name evidence="1" type="ORF">L9F63_006355</name>
</gene>
<reference evidence="1" key="2">
    <citation type="submission" date="2023-05" db="EMBL/GenBank/DDBJ databases">
        <authorList>
            <person name="Fouks B."/>
        </authorList>
    </citation>
    <scope>NUCLEOTIDE SEQUENCE</scope>
    <source>
        <strain evidence="1">Stay&amp;Tobe</strain>
        <tissue evidence="1">Testes</tissue>
    </source>
</reference>
<dbReference type="Proteomes" id="UP001233999">
    <property type="component" value="Unassembled WGS sequence"/>
</dbReference>
<feature type="non-terminal residue" evidence="1">
    <location>
        <position position="201"/>
    </location>
</feature>
<dbReference type="PANTHER" id="PTHR21879:SF14">
    <property type="entry name" value="OSIRIS 8"/>
    <property type="match status" value="1"/>
</dbReference>
<keyword evidence="2" id="KW-1185">Reference proteome</keyword>
<accession>A0AAD8E4M2</accession>
<dbReference type="PANTHER" id="PTHR21879">
    <property type="entry name" value="FI03362P-RELATED-RELATED"/>
    <property type="match status" value="1"/>
</dbReference>